<comment type="subcellular location">
    <subcellularLocation>
        <location evidence="1">Membrane</location>
        <topology evidence="1">Multi-pass membrane protein</topology>
    </subcellularLocation>
</comment>
<accession>A0AAW2P235</accession>
<dbReference type="PANTHER" id="PTHR17920">
    <property type="entry name" value="TRANSMEMBRANE AND COILED-COIL DOMAIN-CONTAINING PROTEIN 4 TMCO4"/>
    <property type="match status" value="1"/>
</dbReference>
<keyword evidence="4 7" id="KW-1133">Transmembrane helix</keyword>
<dbReference type="EMBL" id="JACGWJ010000018">
    <property type="protein sequence ID" value="KAL0349588.1"/>
    <property type="molecule type" value="Genomic_DNA"/>
</dbReference>
<feature type="compositionally biased region" description="Low complexity" evidence="6">
    <location>
        <begin position="55"/>
        <end position="66"/>
    </location>
</feature>
<feature type="compositionally biased region" description="Basic and acidic residues" evidence="6">
    <location>
        <begin position="146"/>
        <end position="192"/>
    </location>
</feature>
<evidence type="ECO:0000313" key="8">
    <source>
        <dbReference type="EMBL" id="KAL0349588.1"/>
    </source>
</evidence>
<evidence type="ECO:0000256" key="7">
    <source>
        <dbReference type="SAM" id="Phobius"/>
    </source>
</evidence>
<reference evidence="8" key="1">
    <citation type="submission" date="2020-06" db="EMBL/GenBank/DDBJ databases">
        <authorList>
            <person name="Li T."/>
            <person name="Hu X."/>
            <person name="Zhang T."/>
            <person name="Song X."/>
            <person name="Zhang H."/>
            <person name="Dai N."/>
            <person name="Sheng W."/>
            <person name="Hou X."/>
            <person name="Wei L."/>
        </authorList>
    </citation>
    <scope>NUCLEOTIDE SEQUENCE</scope>
    <source>
        <strain evidence="8">G02</strain>
        <tissue evidence="8">Leaf</tissue>
    </source>
</reference>
<comment type="similarity">
    <text evidence="2">Belongs to the TMCO4 family.</text>
</comment>
<dbReference type="GO" id="GO:0016020">
    <property type="term" value="C:membrane"/>
    <property type="evidence" value="ECO:0007669"/>
    <property type="project" value="UniProtKB-SubCell"/>
</dbReference>
<dbReference type="InterPro" id="IPR029058">
    <property type="entry name" value="AB_hydrolase_fold"/>
</dbReference>
<dbReference type="AlphaFoldDB" id="A0AAW2P235"/>
<dbReference type="PANTHER" id="PTHR17920:SF3">
    <property type="entry name" value="TRANSMEMBRANE AND COILED-COIL DOMAIN-CONTAINING PROTEIN 4"/>
    <property type="match status" value="1"/>
</dbReference>
<gene>
    <name evidence="8" type="ORF">Sradi_4108000</name>
</gene>
<evidence type="ECO:0000256" key="6">
    <source>
        <dbReference type="SAM" id="MobiDB-lite"/>
    </source>
</evidence>
<organism evidence="8">
    <name type="scientific">Sesamum radiatum</name>
    <name type="common">Black benniseed</name>
    <dbReference type="NCBI Taxonomy" id="300843"/>
    <lineage>
        <taxon>Eukaryota</taxon>
        <taxon>Viridiplantae</taxon>
        <taxon>Streptophyta</taxon>
        <taxon>Embryophyta</taxon>
        <taxon>Tracheophyta</taxon>
        <taxon>Spermatophyta</taxon>
        <taxon>Magnoliopsida</taxon>
        <taxon>eudicotyledons</taxon>
        <taxon>Gunneridae</taxon>
        <taxon>Pentapetalae</taxon>
        <taxon>asterids</taxon>
        <taxon>lamiids</taxon>
        <taxon>Lamiales</taxon>
        <taxon>Pedaliaceae</taxon>
        <taxon>Sesamum</taxon>
    </lineage>
</organism>
<evidence type="ECO:0000256" key="3">
    <source>
        <dbReference type="ARBA" id="ARBA00022692"/>
    </source>
</evidence>
<name>A0AAW2P235_SESRA</name>
<sequence>MSSSSSTLTATQKYAAGALFALALHQAQLHQTHPLGFPSHDDDDGGGDPSEERVSTSSSSDAVSDDPQLWVHQSAGLLRPVFKFLEIDSRAWGALEETVAYSPAKHHVGAFLRLLSEESGNISEETADKELALAAAVDAMCSSMEKSPDDYKSKKEKQHEYENACREKFAPPDKKLESKSKEGNTPNDRRQEINAITSIVEEAPVESMKESDGKPLEEVTMLSYPRKLTVLYELLSACLADTPEDNKKSTRGRKGYDARHRVALRLLATWFDVKWRKMEAIETMIACSVMALLKVDSSKEAAGSPESSWAKWKRGGIIGAAALTGGALMAITGGLAAPAIAAGFGALAPTLGTIIPVIGASGFAAVATAAGSVAGSVAVAASLGAAGAGLTGTKMARRIGDVDEFEFKAIGENHNQGRLGVEISVSGFVFEEEDFVRPWEGQHDNLERYVLQWESKHLIAVSTAIQDYLSSRIAMELMKQGAMMTVLSSLLAALAWPATLLVVTDFIDSKWSIALNRSDKAGKLLAEVLLKGLQGQRPVTLVGFSLGARVIFRCLQILSESEANAGIVERVVLLGAPIAIKDMNWEATRKVVSGRYVNAYSTNDWMLGIAFRANLLTQGLAGIQPVDVPGIENHVLEFPPSCKNKETRDFLIEALYSALLTGEALVAAVKVPNLDVFMQRTKSPRVFVDEVIVGSVNIKSLVEASGKDILLSRKQQDFSSYSITTILPVLVVEDGK</sequence>
<dbReference type="InterPro" id="IPR007941">
    <property type="entry name" value="DUF726"/>
</dbReference>
<evidence type="ECO:0000256" key="1">
    <source>
        <dbReference type="ARBA" id="ARBA00004141"/>
    </source>
</evidence>
<protein>
    <submittedName>
        <fullName evidence="8">Transmembrane and coiled-coil domain-containing protein 4</fullName>
    </submittedName>
</protein>
<evidence type="ECO:0000256" key="4">
    <source>
        <dbReference type="ARBA" id="ARBA00022989"/>
    </source>
</evidence>
<feature type="region of interest" description="Disordered" evidence="6">
    <location>
        <begin position="144"/>
        <end position="192"/>
    </location>
</feature>
<keyword evidence="5 7" id="KW-0472">Membrane</keyword>
<proteinExistence type="inferred from homology"/>
<evidence type="ECO:0000256" key="5">
    <source>
        <dbReference type="ARBA" id="ARBA00023136"/>
    </source>
</evidence>
<evidence type="ECO:0000256" key="2">
    <source>
        <dbReference type="ARBA" id="ARBA00009824"/>
    </source>
</evidence>
<keyword evidence="3 7" id="KW-0812">Transmembrane</keyword>
<feature type="region of interest" description="Disordered" evidence="6">
    <location>
        <begin position="32"/>
        <end position="66"/>
    </location>
</feature>
<comment type="caution">
    <text evidence="8">The sequence shown here is derived from an EMBL/GenBank/DDBJ whole genome shotgun (WGS) entry which is preliminary data.</text>
</comment>
<dbReference type="SUPFAM" id="SSF53474">
    <property type="entry name" value="alpha/beta-Hydrolases"/>
    <property type="match status" value="1"/>
</dbReference>
<dbReference type="Gene3D" id="3.40.50.1820">
    <property type="entry name" value="alpha/beta hydrolase"/>
    <property type="match status" value="1"/>
</dbReference>
<reference evidence="8" key="2">
    <citation type="journal article" date="2024" name="Plant">
        <title>Genomic evolution and insights into agronomic trait innovations of Sesamum species.</title>
        <authorList>
            <person name="Miao H."/>
            <person name="Wang L."/>
            <person name="Qu L."/>
            <person name="Liu H."/>
            <person name="Sun Y."/>
            <person name="Le M."/>
            <person name="Wang Q."/>
            <person name="Wei S."/>
            <person name="Zheng Y."/>
            <person name="Lin W."/>
            <person name="Duan Y."/>
            <person name="Cao H."/>
            <person name="Xiong S."/>
            <person name="Wang X."/>
            <person name="Wei L."/>
            <person name="Li C."/>
            <person name="Ma Q."/>
            <person name="Ju M."/>
            <person name="Zhao R."/>
            <person name="Li G."/>
            <person name="Mu C."/>
            <person name="Tian Q."/>
            <person name="Mei H."/>
            <person name="Zhang T."/>
            <person name="Gao T."/>
            <person name="Zhang H."/>
        </authorList>
    </citation>
    <scope>NUCLEOTIDE SEQUENCE</scope>
    <source>
        <strain evidence="8">G02</strain>
    </source>
</reference>
<feature type="transmembrane region" description="Helical" evidence="7">
    <location>
        <begin position="317"/>
        <end position="344"/>
    </location>
</feature>
<feature type="transmembrane region" description="Helical" evidence="7">
    <location>
        <begin position="482"/>
        <end position="503"/>
    </location>
</feature>
<feature type="transmembrane region" description="Helical" evidence="7">
    <location>
        <begin position="364"/>
        <end position="390"/>
    </location>
</feature>
<dbReference type="Pfam" id="PF05277">
    <property type="entry name" value="DUF726"/>
    <property type="match status" value="1"/>
</dbReference>